<feature type="transmembrane region" description="Helical" evidence="6">
    <location>
        <begin position="169"/>
        <end position="191"/>
    </location>
</feature>
<keyword evidence="9" id="KW-1185">Reference proteome</keyword>
<dbReference type="PROSITE" id="PS50850">
    <property type="entry name" value="MFS"/>
    <property type="match status" value="1"/>
</dbReference>
<evidence type="ECO:0000256" key="1">
    <source>
        <dbReference type="ARBA" id="ARBA00004141"/>
    </source>
</evidence>
<evidence type="ECO:0000259" key="7">
    <source>
        <dbReference type="PROSITE" id="PS50850"/>
    </source>
</evidence>
<keyword evidence="5 6" id="KW-0472">Membrane</keyword>
<feature type="transmembrane region" description="Helical" evidence="6">
    <location>
        <begin position="283"/>
        <end position="302"/>
    </location>
</feature>
<evidence type="ECO:0000313" key="9">
    <source>
        <dbReference type="Proteomes" id="UP000279236"/>
    </source>
</evidence>
<dbReference type="EMBL" id="RSCE01000019">
    <property type="protein sequence ID" value="RSH77005.1"/>
    <property type="molecule type" value="Genomic_DNA"/>
</dbReference>
<dbReference type="Pfam" id="PF07690">
    <property type="entry name" value="MFS_1"/>
    <property type="match status" value="1"/>
</dbReference>
<sequence>MDDKKVVALATTSEVESTALHPGELEYTEEEVTRARRKVDFRVLPLVVLMFCFLQFDRSNIGNALTDTLAKDVGINTSDINLGQTIFTLGIFALELPSNIVAQRWGPQKWIPLLEIAWGAVTMGQAAMRSRSGFLTTRFLLAAFEAGFIPGMAWYLTGLYRTKELAFRLAIFWSANSIAGMVSGVLALGLLSAGSGSHLDGWQVLFLTEGGGTILVAILGGLLLPASVFDSDRPGRSLVGRVVFSERDAAVLAAALTHEDPRMLTRATQRATPKDIRDTLLDWRIYVHVISAFLSSVMFTPFNTYGPSLVKSLGYKGYTANGMVAPGSALALIFSFLLAYFSDRTRERALFIAVAMLASGAGCLWLALPPVGTPKGVLYAGYLATVGTMGSAQGINAAWLSSRMPERKRPIALALYVMGIQLAGFAGSNIFKANDAPRYRHGLTICAGCVFAGAVVVLLGKLAYAWDDKEKPAHEKGLQ</sequence>
<reference evidence="8 9" key="1">
    <citation type="submission" date="2018-11" db="EMBL/GenBank/DDBJ databases">
        <title>Genome sequence of Apiotrichum porosum DSM 27194.</title>
        <authorList>
            <person name="Aliyu H."/>
            <person name="Gorte O."/>
            <person name="Ochsenreither K."/>
        </authorList>
    </citation>
    <scope>NUCLEOTIDE SEQUENCE [LARGE SCALE GENOMIC DNA]</scope>
    <source>
        <strain evidence="8 9">DSM 27194</strain>
    </source>
</reference>
<evidence type="ECO:0000256" key="3">
    <source>
        <dbReference type="ARBA" id="ARBA00022692"/>
    </source>
</evidence>
<evidence type="ECO:0000256" key="2">
    <source>
        <dbReference type="ARBA" id="ARBA00022448"/>
    </source>
</evidence>
<feature type="transmembrane region" description="Helical" evidence="6">
    <location>
        <begin position="211"/>
        <end position="229"/>
    </location>
</feature>
<keyword evidence="2" id="KW-0813">Transport</keyword>
<keyword evidence="4 6" id="KW-1133">Transmembrane helix</keyword>
<feature type="transmembrane region" description="Helical" evidence="6">
    <location>
        <begin position="442"/>
        <end position="464"/>
    </location>
</feature>
<proteinExistence type="predicted"/>
<dbReference type="InterPro" id="IPR011701">
    <property type="entry name" value="MFS"/>
</dbReference>
<feature type="transmembrane region" description="Helical" evidence="6">
    <location>
        <begin position="379"/>
        <end position="399"/>
    </location>
</feature>
<dbReference type="RefSeq" id="XP_028472152.1">
    <property type="nucleotide sequence ID" value="XM_028619579.1"/>
</dbReference>
<evidence type="ECO:0000256" key="4">
    <source>
        <dbReference type="ARBA" id="ARBA00022989"/>
    </source>
</evidence>
<feature type="transmembrane region" description="Helical" evidence="6">
    <location>
        <begin position="349"/>
        <end position="367"/>
    </location>
</feature>
<accession>A0A427XDS3</accession>
<gene>
    <name evidence="8" type="ORF">EHS24_003946</name>
</gene>
<feature type="domain" description="Major facilitator superfamily (MFS) profile" evidence="7">
    <location>
        <begin position="43"/>
        <end position="465"/>
    </location>
</feature>
<dbReference type="Proteomes" id="UP000279236">
    <property type="component" value="Unassembled WGS sequence"/>
</dbReference>
<dbReference type="SUPFAM" id="SSF103473">
    <property type="entry name" value="MFS general substrate transporter"/>
    <property type="match status" value="1"/>
</dbReference>
<feature type="transmembrane region" description="Helical" evidence="6">
    <location>
        <begin position="411"/>
        <end position="430"/>
    </location>
</feature>
<evidence type="ECO:0000256" key="5">
    <source>
        <dbReference type="ARBA" id="ARBA00023136"/>
    </source>
</evidence>
<dbReference type="GeneID" id="39588489"/>
<name>A0A427XDS3_9TREE</name>
<dbReference type="OrthoDB" id="2985014at2759"/>
<dbReference type="InterPro" id="IPR036259">
    <property type="entry name" value="MFS_trans_sf"/>
</dbReference>
<keyword evidence="3 6" id="KW-0812">Transmembrane</keyword>
<dbReference type="GO" id="GO:0016020">
    <property type="term" value="C:membrane"/>
    <property type="evidence" value="ECO:0007669"/>
    <property type="project" value="UniProtKB-SubCell"/>
</dbReference>
<dbReference type="InterPro" id="IPR020846">
    <property type="entry name" value="MFS_dom"/>
</dbReference>
<comment type="subcellular location">
    <subcellularLocation>
        <location evidence="1">Membrane</location>
        <topology evidence="1">Multi-pass membrane protein</topology>
    </subcellularLocation>
</comment>
<dbReference type="PANTHER" id="PTHR43791:SF86">
    <property type="entry name" value="MAJOR FACILITATOR SUPERFAMILY (MFS) PROFILE DOMAIN-CONTAINING PROTEIN"/>
    <property type="match status" value="1"/>
</dbReference>
<dbReference type="GO" id="GO:0022857">
    <property type="term" value="F:transmembrane transporter activity"/>
    <property type="evidence" value="ECO:0007669"/>
    <property type="project" value="InterPro"/>
</dbReference>
<dbReference type="AlphaFoldDB" id="A0A427XDS3"/>
<dbReference type="PANTHER" id="PTHR43791">
    <property type="entry name" value="PERMEASE-RELATED"/>
    <property type="match status" value="1"/>
</dbReference>
<evidence type="ECO:0000313" key="8">
    <source>
        <dbReference type="EMBL" id="RSH77005.1"/>
    </source>
</evidence>
<evidence type="ECO:0000256" key="6">
    <source>
        <dbReference type="SAM" id="Phobius"/>
    </source>
</evidence>
<feature type="transmembrane region" description="Helical" evidence="6">
    <location>
        <begin position="139"/>
        <end position="157"/>
    </location>
</feature>
<dbReference type="Gene3D" id="1.20.1250.20">
    <property type="entry name" value="MFS general substrate transporter like domains"/>
    <property type="match status" value="2"/>
</dbReference>
<protein>
    <recommendedName>
        <fullName evidence="7">Major facilitator superfamily (MFS) profile domain-containing protein</fullName>
    </recommendedName>
</protein>
<feature type="transmembrane region" description="Helical" evidence="6">
    <location>
        <begin position="322"/>
        <end position="342"/>
    </location>
</feature>
<comment type="caution">
    <text evidence="8">The sequence shown here is derived from an EMBL/GenBank/DDBJ whole genome shotgun (WGS) entry which is preliminary data.</text>
</comment>
<organism evidence="8 9">
    <name type="scientific">Apiotrichum porosum</name>
    <dbReference type="NCBI Taxonomy" id="105984"/>
    <lineage>
        <taxon>Eukaryota</taxon>
        <taxon>Fungi</taxon>
        <taxon>Dikarya</taxon>
        <taxon>Basidiomycota</taxon>
        <taxon>Agaricomycotina</taxon>
        <taxon>Tremellomycetes</taxon>
        <taxon>Trichosporonales</taxon>
        <taxon>Trichosporonaceae</taxon>
        <taxon>Apiotrichum</taxon>
    </lineage>
</organism>